<protein>
    <submittedName>
        <fullName evidence="2">Glycosyltransferase</fullName>
    </submittedName>
</protein>
<dbReference type="Proteomes" id="UP000478483">
    <property type="component" value="Unassembled WGS sequence"/>
</dbReference>
<evidence type="ECO:0000313" key="3">
    <source>
        <dbReference type="Proteomes" id="UP000478483"/>
    </source>
</evidence>
<dbReference type="GO" id="GO:0016740">
    <property type="term" value="F:transferase activity"/>
    <property type="evidence" value="ECO:0007669"/>
    <property type="project" value="UniProtKB-KW"/>
</dbReference>
<organism evidence="2 3">
    <name type="scientific">Roseburia intestinalis</name>
    <dbReference type="NCBI Taxonomy" id="166486"/>
    <lineage>
        <taxon>Bacteria</taxon>
        <taxon>Bacillati</taxon>
        <taxon>Bacillota</taxon>
        <taxon>Clostridia</taxon>
        <taxon>Lachnospirales</taxon>
        <taxon>Lachnospiraceae</taxon>
        <taxon>Roseburia</taxon>
    </lineage>
</organism>
<dbReference type="Pfam" id="PF13524">
    <property type="entry name" value="Glyco_trans_1_2"/>
    <property type="match status" value="1"/>
</dbReference>
<name>A0A6L6L5W4_9FIRM</name>
<dbReference type="InterPro" id="IPR055259">
    <property type="entry name" value="YkvP/CgeB_Glyco_trans-like"/>
</dbReference>
<gene>
    <name evidence="2" type="ORF">GMD50_09730</name>
</gene>
<dbReference type="RefSeq" id="WP_118412954.1">
    <property type="nucleotide sequence ID" value="NZ_QRPI01000011.1"/>
</dbReference>
<accession>A0A6L6L5W4</accession>
<dbReference type="EMBL" id="WNAJ01000010">
    <property type="protein sequence ID" value="MTR85336.1"/>
    <property type="molecule type" value="Genomic_DNA"/>
</dbReference>
<keyword evidence="2" id="KW-0808">Transferase</keyword>
<evidence type="ECO:0000313" key="2">
    <source>
        <dbReference type="EMBL" id="MTR85336.1"/>
    </source>
</evidence>
<comment type="caution">
    <text evidence="2">The sequence shown here is derived from an EMBL/GenBank/DDBJ whole genome shotgun (WGS) entry which is preliminary data.</text>
</comment>
<reference evidence="2 3" key="1">
    <citation type="journal article" date="2019" name="Nat. Med.">
        <title>A library of human gut bacterial isolates paired with longitudinal multiomics data enables mechanistic microbiome research.</title>
        <authorList>
            <person name="Poyet M."/>
            <person name="Groussin M."/>
            <person name="Gibbons S.M."/>
            <person name="Avila-Pacheco J."/>
            <person name="Jiang X."/>
            <person name="Kearney S.M."/>
            <person name="Perrotta A.R."/>
            <person name="Berdy B."/>
            <person name="Zhao S."/>
            <person name="Lieberman T.D."/>
            <person name="Swanson P.K."/>
            <person name="Smith M."/>
            <person name="Roesemann S."/>
            <person name="Alexander J.E."/>
            <person name="Rich S.A."/>
            <person name="Livny J."/>
            <person name="Vlamakis H."/>
            <person name="Clish C."/>
            <person name="Bullock K."/>
            <person name="Deik A."/>
            <person name="Scott J."/>
            <person name="Pierce K.A."/>
            <person name="Xavier R.J."/>
            <person name="Alm E.J."/>
        </authorList>
    </citation>
    <scope>NUCLEOTIDE SEQUENCE [LARGE SCALE GENOMIC DNA]</scope>
    <source>
        <strain evidence="2 3">BIOML-A1</strain>
    </source>
</reference>
<evidence type="ECO:0000259" key="1">
    <source>
        <dbReference type="Pfam" id="PF13524"/>
    </source>
</evidence>
<proteinExistence type="predicted"/>
<sequence>MKLLFCERNLFMQRDIEDALTHMGIDFRCVSYVFNDPNRDDFYASHLRHFLSEDTYDAVLSVNVAPVIADVCQDMGIPYLAWCYDACWEFSRTDIFYYPTTYIFHFDRRSCEDYKQCGYSNIFHMPLAVNCHRLDQLCASAEQAESYRSSVCFLGSMYGTYMTERPWFASQLAPKDLEYLMDYIEKQTERYVHHTLWDDITPEYIEAISSRTPSGVQIYRIPLIATCSSIIAGRQRRKILNELAEHFPLTLYSGSIDNPVPKSIYKWRASYYSQMPYVFRYATINLNLTIPPIQTGLSLRVLDILGAGGFLLSNAQDELSEFFKVGTELDTYHTAEELNDKISFYLSHPDIAGQLARNGHDAVKERFSFEGQLTKIFKLSGLLH</sequence>
<feature type="domain" description="Spore protein YkvP/CgeB glycosyl transferase-like" evidence="1">
    <location>
        <begin position="237"/>
        <end position="376"/>
    </location>
</feature>
<dbReference type="AlphaFoldDB" id="A0A6L6L5W4"/>